<dbReference type="Pfam" id="PF00308">
    <property type="entry name" value="Bac_DnaA"/>
    <property type="match status" value="1"/>
</dbReference>
<keyword evidence="15" id="KW-1185">Reference proteome</keyword>
<keyword evidence="6 8" id="KW-0446">Lipid-binding</keyword>
<dbReference type="PROSITE" id="PS01008">
    <property type="entry name" value="DNAA"/>
    <property type="match status" value="1"/>
</dbReference>
<comment type="caution">
    <text evidence="14">The sequence shown here is derived from an EMBL/GenBank/DDBJ whole genome shotgun (WGS) entry which is preliminary data.</text>
</comment>
<dbReference type="PANTHER" id="PTHR30050">
    <property type="entry name" value="CHROMOSOMAL REPLICATION INITIATOR PROTEIN DNAA"/>
    <property type="match status" value="1"/>
</dbReference>
<evidence type="ECO:0000313" key="14">
    <source>
        <dbReference type="EMBL" id="GGX96176.1"/>
    </source>
</evidence>
<dbReference type="Gene3D" id="1.10.1750.10">
    <property type="match status" value="1"/>
</dbReference>
<feature type="binding site" evidence="8">
    <location>
        <position position="192"/>
    </location>
    <ligand>
        <name>ATP</name>
        <dbReference type="ChEBI" id="CHEBI:30616"/>
    </ligand>
</feature>
<feature type="binding site" evidence="8">
    <location>
        <position position="194"/>
    </location>
    <ligand>
        <name>ATP</name>
        <dbReference type="ChEBI" id="CHEBI:30616"/>
    </ligand>
</feature>
<dbReference type="InterPro" id="IPR001957">
    <property type="entry name" value="Chromosome_initiator_DnaA"/>
</dbReference>
<dbReference type="Gene3D" id="3.30.300.180">
    <property type="match status" value="1"/>
</dbReference>
<dbReference type="InterPro" id="IPR013317">
    <property type="entry name" value="DnaA_dom"/>
</dbReference>
<dbReference type="EMBL" id="BMYW01000009">
    <property type="protein sequence ID" value="GGX96176.1"/>
    <property type="molecule type" value="Genomic_DNA"/>
</dbReference>
<dbReference type="InterPro" id="IPR013159">
    <property type="entry name" value="DnaA_C"/>
</dbReference>
<organism evidence="14 15">
    <name type="scientific">Vogesella alkaliphila</name>
    <dbReference type="NCBI Taxonomy" id="1193621"/>
    <lineage>
        <taxon>Bacteria</taxon>
        <taxon>Pseudomonadati</taxon>
        <taxon>Pseudomonadota</taxon>
        <taxon>Betaproteobacteria</taxon>
        <taxon>Neisseriales</taxon>
        <taxon>Chromobacteriaceae</taxon>
        <taxon>Vogesella</taxon>
    </lineage>
</organism>
<dbReference type="InterPro" id="IPR003593">
    <property type="entry name" value="AAA+_ATPase"/>
</dbReference>
<dbReference type="SUPFAM" id="SSF52540">
    <property type="entry name" value="P-loop containing nucleoside triphosphate hydrolases"/>
    <property type="match status" value="1"/>
</dbReference>
<dbReference type="CDD" id="cd00009">
    <property type="entry name" value="AAA"/>
    <property type="match status" value="1"/>
</dbReference>
<reference evidence="15" key="1">
    <citation type="journal article" date="2019" name="Int. J. Syst. Evol. Microbiol.">
        <title>The Global Catalogue of Microorganisms (GCM) 10K type strain sequencing project: providing services to taxonomists for standard genome sequencing and annotation.</title>
        <authorList>
            <consortium name="The Broad Institute Genomics Platform"/>
            <consortium name="The Broad Institute Genome Sequencing Center for Infectious Disease"/>
            <person name="Wu L."/>
            <person name="Ma J."/>
        </authorList>
    </citation>
    <scope>NUCLEOTIDE SEQUENCE [LARGE SCALE GENOMIC DNA]</scope>
    <source>
        <strain evidence="15">KCTC 32041</strain>
    </source>
</reference>
<dbReference type="SMART" id="SM00760">
    <property type="entry name" value="Bac_DnaA_C"/>
    <property type="match status" value="1"/>
</dbReference>
<dbReference type="PANTHER" id="PTHR30050:SF2">
    <property type="entry name" value="CHROMOSOMAL REPLICATION INITIATOR PROTEIN DNAA"/>
    <property type="match status" value="1"/>
</dbReference>
<evidence type="ECO:0000256" key="7">
    <source>
        <dbReference type="ARBA" id="ARBA00023125"/>
    </source>
</evidence>
<dbReference type="InterPro" id="IPR038454">
    <property type="entry name" value="DnaA_N_sf"/>
</dbReference>
<gene>
    <name evidence="8 14" type="primary">dnaA</name>
    <name evidence="14" type="ORF">GCM10011290_24940</name>
</gene>
<evidence type="ECO:0000256" key="6">
    <source>
        <dbReference type="ARBA" id="ARBA00023121"/>
    </source>
</evidence>
<keyword evidence="2 8" id="KW-0963">Cytoplasm</keyword>
<evidence type="ECO:0000256" key="3">
    <source>
        <dbReference type="ARBA" id="ARBA00022705"/>
    </source>
</evidence>
<evidence type="ECO:0000256" key="5">
    <source>
        <dbReference type="ARBA" id="ARBA00022840"/>
    </source>
</evidence>
<evidence type="ECO:0000256" key="4">
    <source>
        <dbReference type="ARBA" id="ARBA00022741"/>
    </source>
</evidence>
<evidence type="ECO:0000313" key="15">
    <source>
        <dbReference type="Proteomes" id="UP000600877"/>
    </source>
</evidence>
<feature type="region of interest" description="Domain I, interacts with DnaA modulators" evidence="8">
    <location>
        <begin position="1"/>
        <end position="117"/>
    </location>
</feature>
<keyword evidence="3 8" id="KW-0235">DNA replication</keyword>
<comment type="subunit">
    <text evidence="8">Oligomerizes as a right-handed, spiral filament on DNA at oriC.</text>
</comment>
<protein>
    <recommendedName>
        <fullName evidence="8 9">Chromosomal replication initiator protein DnaA</fullName>
    </recommendedName>
</protein>
<feature type="domain" description="Chromosomal replication initiator DnaA C-terminal" evidence="13">
    <location>
        <begin position="392"/>
        <end position="461"/>
    </location>
</feature>
<dbReference type="CDD" id="cd06571">
    <property type="entry name" value="Bac_DnaA_C"/>
    <property type="match status" value="1"/>
</dbReference>
<comment type="caution">
    <text evidence="8">Lacks conserved residue(s) required for the propagation of feature annotation.</text>
</comment>
<dbReference type="InterPro" id="IPR018312">
    <property type="entry name" value="Chromosome_initiator_DnaA_CS"/>
</dbReference>
<evidence type="ECO:0000259" key="13">
    <source>
        <dbReference type="SMART" id="SM00760"/>
    </source>
</evidence>
<comment type="domain">
    <text evidence="8">Domain I is involved in oligomerization and binding regulators, domain II is flexibile and of varying length in different bacteria, domain III forms the AAA+ region, while domain IV binds dsDNA.</text>
</comment>
<comment type="function">
    <text evidence="8 10">Plays an essential role in the initiation and regulation of chromosomal replication. ATP-DnaA binds to the origin of replication (oriC) to initiate formation of the DNA replication initiation complex once per cell cycle. Binds the DnaA box (a 9 base pair repeat at the origin) and separates the double-stranded (ds)DNA. Forms a right-handed helical filament on oriC DNA; dsDNA binds to the exterior of the filament while single-stranded (ss)DNA is stabiized in the filament's interior. The ATP-DnaA-oriC complex binds and stabilizes one strand of the AT-rich DNA unwinding element (DUE), permitting loading of DNA polymerase. After initiation quickly degrades to an ADP-DnaA complex that is not apt for DNA replication. Binds acidic phospholipids.</text>
</comment>
<dbReference type="RefSeq" id="WP_189374756.1">
    <property type="nucleotide sequence ID" value="NZ_BMYW01000009.1"/>
</dbReference>
<sequence length="484" mass="53548">MTEPENFWPACLTRLEEELSSQQFNTWIRPLSAEAGDEGVVLYAPNRFILQFIKDRFLARIEALAIELLGEVSVELRIGAAAGAPVTVARPAPASSAPRGNDNPPAANVDVAAAVAKVSAATGSSQFAPTAKQTAVKAIGGGHESTRLNPSFTFDTLVTGKGNQLARAAAMQIAENPGDPAYNPLFVYGGVGLGKTHLIQAIGNHVYLKNPQAKIRYIHAERYVADIMRAYQHKAFDEFKRYYHSLDLLLIDDIQFFAGKNRTQEEFFYAFNALIEGGKQVIMTCDSYPKQIEGMEERLISRFSWGLTVEIQPPELEMRVAILMKKAEADSTKLDHNVAFFIAQNVRSNVRELEGALKRVVAYARFSNQSITMELVKEALKDILAAGNRQVTIETIQKTVADYYKIKLSDMHSKKRSRDIARPRQVAMTLAKELTSLSLPNIGDAFGGRDHTTVLHACKTIAEMRGNDSEIAHDYDTLLAMLRN</sequence>
<dbReference type="Pfam" id="PF08299">
    <property type="entry name" value="Bac_DnaA_C"/>
    <property type="match status" value="1"/>
</dbReference>
<dbReference type="HAMAP" id="MF_00377">
    <property type="entry name" value="DnaA_bact"/>
    <property type="match status" value="1"/>
</dbReference>
<dbReference type="Proteomes" id="UP000600877">
    <property type="component" value="Unassembled WGS sequence"/>
</dbReference>
<feature type="binding site" evidence="8">
    <location>
        <position position="195"/>
    </location>
    <ligand>
        <name>ATP</name>
        <dbReference type="ChEBI" id="CHEBI:30616"/>
    </ligand>
</feature>
<proteinExistence type="inferred from homology"/>
<keyword evidence="7 8" id="KW-0238">DNA-binding</keyword>
<evidence type="ECO:0000256" key="1">
    <source>
        <dbReference type="ARBA" id="ARBA00006583"/>
    </source>
</evidence>
<evidence type="ECO:0000256" key="11">
    <source>
        <dbReference type="RuleBase" id="RU004227"/>
    </source>
</evidence>
<evidence type="ECO:0000256" key="2">
    <source>
        <dbReference type="ARBA" id="ARBA00022490"/>
    </source>
</evidence>
<feature type="region of interest" description="Domain IV, binds dsDNA" evidence="8">
    <location>
        <begin position="365"/>
        <end position="484"/>
    </location>
</feature>
<feature type="binding site" evidence="8">
    <location>
        <position position="196"/>
    </location>
    <ligand>
        <name>ATP</name>
        <dbReference type="ChEBI" id="CHEBI:30616"/>
    </ligand>
</feature>
<dbReference type="PRINTS" id="PR00051">
    <property type="entry name" value="DNAA"/>
</dbReference>
<comment type="similarity">
    <text evidence="1 8 11">Belongs to the DnaA family.</text>
</comment>
<evidence type="ECO:0000256" key="10">
    <source>
        <dbReference type="RuleBase" id="RU000577"/>
    </source>
</evidence>
<dbReference type="InterPro" id="IPR010921">
    <property type="entry name" value="Trp_repressor/repl_initiator"/>
</dbReference>
<dbReference type="InterPro" id="IPR020591">
    <property type="entry name" value="Chromosome_initiator_DnaA-like"/>
</dbReference>
<dbReference type="SUPFAM" id="SSF48295">
    <property type="entry name" value="TrpR-like"/>
    <property type="match status" value="1"/>
</dbReference>
<dbReference type="Pfam" id="PF11638">
    <property type="entry name" value="DnaA_N"/>
    <property type="match status" value="1"/>
</dbReference>
<evidence type="ECO:0000259" key="12">
    <source>
        <dbReference type="SMART" id="SM00382"/>
    </source>
</evidence>
<evidence type="ECO:0000256" key="8">
    <source>
        <dbReference type="HAMAP-Rule" id="MF_00377"/>
    </source>
</evidence>
<dbReference type="InterPro" id="IPR027417">
    <property type="entry name" value="P-loop_NTPase"/>
</dbReference>
<feature type="domain" description="AAA+ ATPase" evidence="12">
    <location>
        <begin position="181"/>
        <end position="310"/>
    </location>
</feature>
<keyword evidence="5 8" id="KW-0067">ATP-binding</keyword>
<dbReference type="NCBIfam" id="TIGR00362">
    <property type="entry name" value="DnaA"/>
    <property type="match status" value="1"/>
</dbReference>
<keyword evidence="4 8" id="KW-0547">Nucleotide-binding</keyword>
<comment type="subcellular location">
    <subcellularLocation>
        <location evidence="8">Cytoplasm</location>
    </subcellularLocation>
</comment>
<dbReference type="SMART" id="SM00382">
    <property type="entry name" value="AAA"/>
    <property type="match status" value="1"/>
</dbReference>
<evidence type="ECO:0000256" key="9">
    <source>
        <dbReference type="NCBIfam" id="TIGR00362"/>
    </source>
</evidence>
<accession>A0ABQ2YWU9</accession>
<dbReference type="Gene3D" id="3.40.50.300">
    <property type="entry name" value="P-loop containing nucleotide triphosphate hydrolases"/>
    <property type="match status" value="1"/>
</dbReference>
<name>A0ABQ2YWU9_9NEIS</name>
<dbReference type="Gene3D" id="1.10.8.60">
    <property type="match status" value="1"/>
</dbReference>
<dbReference type="InterPro" id="IPR024633">
    <property type="entry name" value="DnaA_N_dom"/>
</dbReference>